<comment type="caution">
    <text evidence="3">The sequence shown here is derived from an EMBL/GenBank/DDBJ whole genome shotgun (WGS) entry which is preliminary data.</text>
</comment>
<dbReference type="PANTHER" id="PTHR43581">
    <property type="entry name" value="ATP/GTP PHOSPHATASE"/>
    <property type="match status" value="1"/>
</dbReference>
<feature type="domain" description="Endonuclease GajA/Old nuclease/RecF-like AAA" evidence="1">
    <location>
        <begin position="1"/>
        <end position="372"/>
    </location>
</feature>
<evidence type="ECO:0000259" key="2">
    <source>
        <dbReference type="Pfam" id="PF20469"/>
    </source>
</evidence>
<dbReference type="InterPro" id="IPR034139">
    <property type="entry name" value="TOPRIM_OLD"/>
</dbReference>
<feature type="domain" description="OLD protein-like TOPRIM" evidence="2">
    <location>
        <begin position="421"/>
        <end position="492"/>
    </location>
</feature>
<dbReference type="Pfam" id="PF20469">
    <property type="entry name" value="OLD-like_TOPRIM"/>
    <property type="match status" value="1"/>
</dbReference>
<dbReference type="InterPro" id="IPR041685">
    <property type="entry name" value="AAA_GajA/Old/RecF-like"/>
</dbReference>
<dbReference type="EMBL" id="JAUQSY010000001">
    <property type="protein sequence ID" value="MDO7873462.1"/>
    <property type="molecule type" value="Genomic_DNA"/>
</dbReference>
<dbReference type="InterPro" id="IPR027417">
    <property type="entry name" value="P-loop_NTPase"/>
</dbReference>
<organism evidence="3 4">
    <name type="scientific">Hymenobacter aranciens</name>
    <dbReference type="NCBI Taxonomy" id="3063996"/>
    <lineage>
        <taxon>Bacteria</taxon>
        <taxon>Pseudomonadati</taxon>
        <taxon>Bacteroidota</taxon>
        <taxon>Cytophagia</taxon>
        <taxon>Cytophagales</taxon>
        <taxon>Hymenobacteraceae</taxon>
        <taxon>Hymenobacter</taxon>
    </lineage>
</organism>
<dbReference type="InterPro" id="IPR051396">
    <property type="entry name" value="Bact_Antivir_Def_Nuclease"/>
</dbReference>
<name>A0ABT9B8W5_9BACT</name>
<dbReference type="RefSeq" id="WP_305004776.1">
    <property type="nucleotide sequence ID" value="NZ_JAUQSY010000001.1"/>
</dbReference>
<dbReference type="SUPFAM" id="SSF52540">
    <property type="entry name" value="P-loop containing nucleoside triphosphate hydrolases"/>
    <property type="match status" value="1"/>
</dbReference>
<sequence length="633" mass="71110">MKLFKARIKNFRGISGEAEIHFDSYNVIVGQNDAGKSTVLKALNAFINDKDIDKDSANVSAENGVVEIELYFDPQNAPIIIDEQVETTFEAEGLTTSEGYVVLKKVWNTSSSRIASEFSFLRKKYGADDFLLLTEAQLMALCKKKSIDTSKGNGAEFNNVEKRAKLRELLQMDEAAFTYEFEKPPASGASRAKNIADVMKGMMPRFEYFKADSSLEETDTSIQNYFKKIALQEIEQCETELIQSRVAEKLSAVMRSISGKINQVVTQTESVEPEIKFDWTKLVQTAFRSKADEGDIPLKNRGDGFRRITMMAYFEHLADEGSKGDAENVIYGFEEPETFLHPSAQEQLFLRLKTVSEDNAQVLVTTHSPVIVAHSDKDKLIHVTKQTGGAVYEQNIEDCSGIIKDLGISPNRMLLDHLDSAKLLLLVEGPDDIIAFDHLATCYKRAGLINADFVDMGIVLVPIGGCDSIQHWINFKVVKSLNKPFFIILDSDKDSELAVSKNLTFLVANGMIDGKDFHVLRKRALENYIDLGYFARRFPAFNVSFGPFDQVKDYSKNHSECIKLGGGKIANRHFCNQNINELRVAMHFGGSDEFIHIVDCLNKQLDDARKAKVHDIWEGFVLEEDFIDDVENA</sequence>
<gene>
    <name evidence="3" type="ORF">Q5H93_01875</name>
</gene>
<protein>
    <submittedName>
        <fullName evidence="3">AAA family ATPase</fullName>
    </submittedName>
</protein>
<dbReference type="Pfam" id="PF13175">
    <property type="entry name" value="AAA_15"/>
    <property type="match status" value="1"/>
</dbReference>
<dbReference type="Gene3D" id="3.40.50.300">
    <property type="entry name" value="P-loop containing nucleotide triphosphate hydrolases"/>
    <property type="match status" value="1"/>
</dbReference>
<accession>A0ABT9B8W5</accession>
<evidence type="ECO:0000313" key="4">
    <source>
        <dbReference type="Proteomes" id="UP001176429"/>
    </source>
</evidence>
<evidence type="ECO:0000313" key="3">
    <source>
        <dbReference type="EMBL" id="MDO7873462.1"/>
    </source>
</evidence>
<reference evidence="3" key="1">
    <citation type="submission" date="2023-07" db="EMBL/GenBank/DDBJ databases">
        <authorList>
            <person name="Kim M.K."/>
        </authorList>
    </citation>
    <scope>NUCLEOTIDE SEQUENCE</scope>
    <source>
        <strain evidence="3">ASUV-10-1</strain>
    </source>
</reference>
<dbReference type="Proteomes" id="UP001176429">
    <property type="component" value="Unassembled WGS sequence"/>
</dbReference>
<dbReference type="PANTHER" id="PTHR43581:SF2">
    <property type="entry name" value="EXCINUCLEASE ATPASE SUBUNIT"/>
    <property type="match status" value="1"/>
</dbReference>
<evidence type="ECO:0000259" key="1">
    <source>
        <dbReference type="Pfam" id="PF13175"/>
    </source>
</evidence>
<proteinExistence type="predicted"/>
<keyword evidence="4" id="KW-1185">Reference proteome</keyword>